<dbReference type="KEGG" id="wjo:FOL01_0171"/>
<dbReference type="RefSeq" id="WP_075268879.1">
    <property type="nucleotide sequence ID" value="NZ_CP014332.1"/>
</dbReference>
<protein>
    <recommendedName>
        <fullName evidence="3">Phage holin</fullName>
    </recommendedName>
</protein>
<evidence type="ECO:0008006" key="3">
    <source>
        <dbReference type="Google" id="ProtNLM"/>
    </source>
</evidence>
<proteinExistence type="predicted"/>
<dbReference type="STRING" id="1631871.FOL01_0171"/>
<organism evidence="1 2">
    <name type="scientific">Weissella jogaejeotgali</name>
    <dbReference type="NCBI Taxonomy" id="1631871"/>
    <lineage>
        <taxon>Bacteria</taxon>
        <taxon>Bacillati</taxon>
        <taxon>Bacillota</taxon>
        <taxon>Bacilli</taxon>
        <taxon>Lactobacillales</taxon>
        <taxon>Lactobacillaceae</taxon>
        <taxon>Weissella</taxon>
    </lineage>
</organism>
<sequence>MNINHISEWVLALWSTGVLTAVAHAASRFFVAHTKNKNLLLLNEWAMQAVQYAETHLQGSVEKKQSALNFLTERLNANKLGLKFDDKQLDTVIELAVMALHNGGKTNDQI</sequence>
<evidence type="ECO:0000313" key="2">
    <source>
        <dbReference type="Proteomes" id="UP000185473"/>
    </source>
</evidence>
<dbReference type="EMBL" id="CP014332">
    <property type="protein sequence ID" value="APS41030.1"/>
    <property type="molecule type" value="Genomic_DNA"/>
</dbReference>
<dbReference type="OrthoDB" id="9796381at2"/>
<keyword evidence="2" id="KW-1185">Reference proteome</keyword>
<name>A0A1L6R947_9LACO</name>
<dbReference type="Proteomes" id="UP000185473">
    <property type="component" value="Chromosome"/>
</dbReference>
<reference evidence="1 2" key="1">
    <citation type="submission" date="2016-02" db="EMBL/GenBank/DDBJ databases">
        <title>Complete Genome Sequence of Weissella jogaejeotgali FOL01.</title>
        <authorList>
            <person name="Lee J.-H."/>
            <person name="Ku H.-J."/>
        </authorList>
    </citation>
    <scope>NUCLEOTIDE SEQUENCE [LARGE SCALE GENOMIC DNA]</scope>
    <source>
        <strain evidence="1 2">FOL01</strain>
    </source>
</reference>
<accession>A0A1L6R947</accession>
<dbReference type="AlphaFoldDB" id="A0A1L6R947"/>
<gene>
    <name evidence="1" type="ORF">FOL01_0171</name>
</gene>
<evidence type="ECO:0000313" key="1">
    <source>
        <dbReference type="EMBL" id="APS41030.1"/>
    </source>
</evidence>